<gene>
    <name evidence="1" type="ORF">M622_11600</name>
</gene>
<evidence type="ECO:0000313" key="2">
    <source>
        <dbReference type="Proteomes" id="UP000015455"/>
    </source>
</evidence>
<dbReference type="PATRIC" id="fig|1348657.5.peg.859"/>
<sequence length="175" mass="19492">MNRLERLTTEYVEREDRIRLSGQLTHGDTVVLWLTQRLLSRLVPHLSAWLARQLAPASSNPSVQAAHQDIVQGFAQQAARAQLVPEPPVRASSPMAVWRVDAVDIAQGEDSLALTFKGEAGEPVLLTLSAQPLRQWLGIVYEQYRKAEWPTGVWPAWVEDAQVSAEASLRSVVLH</sequence>
<dbReference type="AlphaFoldDB" id="T0AV45"/>
<dbReference type="Proteomes" id="UP000015455">
    <property type="component" value="Unassembled WGS sequence"/>
</dbReference>
<organism evidence="1 2">
    <name type="scientific">Thauera terpenica 58Eu</name>
    <dbReference type="NCBI Taxonomy" id="1348657"/>
    <lineage>
        <taxon>Bacteria</taxon>
        <taxon>Pseudomonadati</taxon>
        <taxon>Pseudomonadota</taxon>
        <taxon>Betaproteobacteria</taxon>
        <taxon>Rhodocyclales</taxon>
        <taxon>Zoogloeaceae</taxon>
        <taxon>Thauera</taxon>
    </lineage>
</organism>
<protein>
    <submittedName>
        <fullName evidence="1">Uncharacterized protein</fullName>
    </submittedName>
</protein>
<proteinExistence type="predicted"/>
<evidence type="ECO:0000313" key="1">
    <source>
        <dbReference type="EMBL" id="EPZ16734.1"/>
    </source>
</evidence>
<dbReference type="RefSeq" id="WP_021248305.1">
    <property type="nucleotide sequence ID" value="NZ_ATJV01000042.1"/>
</dbReference>
<accession>T0AV45</accession>
<reference evidence="1 2" key="1">
    <citation type="submission" date="2013-06" db="EMBL/GenBank/DDBJ databases">
        <title>Draft genome sequence of Thauera terpenica.</title>
        <authorList>
            <person name="Liu B."/>
            <person name="Frostegard A.H."/>
            <person name="Shapleigh J.P."/>
        </authorList>
    </citation>
    <scope>NUCLEOTIDE SEQUENCE [LARGE SCALE GENOMIC DNA]</scope>
    <source>
        <strain evidence="1 2">58Eu</strain>
    </source>
</reference>
<dbReference type="EMBL" id="ATJV01000042">
    <property type="protein sequence ID" value="EPZ16734.1"/>
    <property type="molecule type" value="Genomic_DNA"/>
</dbReference>
<dbReference type="eggNOG" id="ENOG503366G">
    <property type="taxonomic scope" value="Bacteria"/>
</dbReference>
<keyword evidence="2" id="KW-1185">Reference proteome</keyword>
<dbReference type="OrthoDB" id="9795237at2"/>
<comment type="caution">
    <text evidence="1">The sequence shown here is derived from an EMBL/GenBank/DDBJ whole genome shotgun (WGS) entry which is preliminary data.</text>
</comment>
<name>T0AV45_9RHOO</name>
<dbReference type="STRING" id="1348657.M622_11600"/>